<dbReference type="Proteomes" id="UP000243073">
    <property type="component" value="Unassembled WGS sequence"/>
</dbReference>
<proteinExistence type="predicted"/>
<sequence length="279" mass="32039">MIKTEPGRRFWLIELIANWEGRISCRHLQQFFQLGRQQASKDINQYLRHYPDNLYYSASAKGYLPTRQFAPAFISGDVAEYLNWMTGQSAHAMPETADCRLPHLMLSHPPRNVSPQTIRPLVQALRRQQRVEVDYVAVSRPDRSGRIIVPTAFVNTGRRWHLRAWCEKAQGYRDLVLSRFRGEAILEGPPLAPLPTDEGWHTELTLILTPDPRLTREQQEALALDYGMQNGELRLNTRAALANYLLQDMQINVKMLDGNPAAQQLILANIDDIKPWLFG</sequence>
<dbReference type="PANTHER" id="PTHR34580">
    <property type="match status" value="1"/>
</dbReference>
<dbReference type="STRING" id="1414654.BFR47_04675"/>
<feature type="domain" description="WYL" evidence="1">
    <location>
        <begin position="117"/>
        <end position="181"/>
    </location>
</feature>
<dbReference type="PANTHER" id="PTHR34580:SF3">
    <property type="entry name" value="PROTEIN PAFB"/>
    <property type="match status" value="1"/>
</dbReference>
<feature type="domain" description="DNA-binding transcriptional repressor CapW C-terminal dimerisation" evidence="2">
    <location>
        <begin position="204"/>
        <end position="273"/>
    </location>
</feature>
<dbReference type="Pfam" id="PF26107">
    <property type="entry name" value="BrxR_CTD"/>
    <property type="match status" value="1"/>
</dbReference>
<feature type="domain" description="DNA-binding transcriptional repressor CapW winged helix-turn-helix" evidence="3">
    <location>
        <begin position="8"/>
        <end position="86"/>
    </location>
</feature>
<dbReference type="EMBL" id="MDKE01000044">
    <property type="protein sequence ID" value="OIN06639.1"/>
    <property type="molecule type" value="Genomic_DNA"/>
</dbReference>
<dbReference type="Pfam" id="PF26109">
    <property type="entry name" value="WHD_BrxR"/>
    <property type="match status" value="1"/>
</dbReference>
<name>A0A1J4QBA9_9GAMM</name>
<dbReference type="PIRSF" id="PIRSF015558">
    <property type="entry name" value="Txn_reg_DeoR_prd"/>
    <property type="match status" value="1"/>
</dbReference>
<keyword evidence="5" id="KW-1185">Reference proteome</keyword>
<dbReference type="PROSITE" id="PS52050">
    <property type="entry name" value="WYL"/>
    <property type="match status" value="1"/>
</dbReference>
<evidence type="ECO:0000313" key="5">
    <source>
        <dbReference type="Proteomes" id="UP000243073"/>
    </source>
</evidence>
<dbReference type="InterPro" id="IPR059020">
    <property type="entry name" value="CapW_CTD"/>
</dbReference>
<protein>
    <submittedName>
        <fullName evidence="4">Transcriptional regulator</fullName>
    </submittedName>
</protein>
<dbReference type="InterPro" id="IPR051534">
    <property type="entry name" value="CBASS_pafABC_assoc_protein"/>
</dbReference>
<evidence type="ECO:0000313" key="4">
    <source>
        <dbReference type="EMBL" id="OIN06639.1"/>
    </source>
</evidence>
<organism evidence="4 5">
    <name type="scientific">Oceanisphaera psychrotolerans</name>
    <dbReference type="NCBI Taxonomy" id="1414654"/>
    <lineage>
        <taxon>Bacteria</taxon>
        <taxon>Pseudomonadati</taxon>
        <taxon>Pseudomonadota</taxon>
        <taxon>Gammaproteobacteria</taxon>
        <taxon>Aeromonadales</taxon>
        <taxon>Aeromonadaceae</taxon>
        <taxon>Oceanisphaera</taxon>
    </lineage>
</organism>
<evidence type="ECO:0000259" key="1">
    <source>
        <dbReference type="Pfam" id="PF13280"/>
    </source>
</evidence>
<dbReference type="OrthoDB" id="6400324at2"/>
<dbReference type="InterPro" id="IPR026881">
    <property type="entry name" value="WYL_dom"/>
</dbReference>
<evidence type="ECO:0000259" key="2">
    <source>
        <dbReference type="Pfam" id="PF26107"/>
    </source>
</evidence>
<dbReference type="InterPro" id="IPR016634">
    <property type="entry name" value="CapW-like"/>
</dbReference>
<comment type="caution">
    <text evidence="4">The sequence shown here is derived from an EMBL/GenBank/DDBJ whole genome shotgun (WGS) entry which is preliminary data.</text>
</comment>
<evidence type="ECO:0000259" key="3">
    <source>
        <dbReference type="Pfam" id="PF26109"/>
    </source>
</evidence>
<dbReference type="InterPro" id="IPR059019">
    <property type="entry name" value="WHD_CapW"/>
</dbReference>
<reference evidence="4 5" key="1">
    <citation type="submission" date="2016-07" db="EMBL/GenBank/DDBJ databases">
        <title>Draft Genome Sequence of Oceanisphaera psychrotolerans, isolated from coastal sediment samples.</title>
        <authorList>
            <person name="Zhuo S."/>
            <person name="Ruan Z."/>
        </authorList>
    </citation>
    <scope>NUCLEOTIDE SEQUENCE [LARGE SCALE GENOMIC DNA]</scope>
    <source>
        <strain evidence="4 5">LAM-WHM-ZC</strain>
    </source>
</reference>
<gene>
    <name evidence="4" type="ORF">BFR47_04675</name>
</gene>
<dbReference type="Pfam" id="PF13280">
    <property type="entry name" value="WYL"/>
    <property type="match status" value="1"/>
</dbReference>
<dbReference type="AlphaFoldDB" id="A0A1J4QBA9"/>
<dbReference type="RefSeq" id="WP_071473654.1">
    <property type="nucleotide sequence ID" value="NZ_MDKE01000044.1"/>
</dbReference>
<accession>A0A1J4QBA9</accession>